<dbReference type="PROSITE" id="PS51186">
    <property type="entry name" value="GNAT"/>
    <property type="match status" value="1"/>
</dbReference>
<dbReference type="RefSeq" id="WP_077806424.1">
    <property type="nucleotide sequence ID" value="NZ_BJXS01000009.1"/>
</dbReference>
<dbReference type="SUPFAM" id="SSF55729">
    <property type="entry name" value="Acyl-CoA N-acyltransferases (Nat)"/>
    <property type="match status" value="1"/>
</dbReference>
<dbReference type="AlphaFoldDB" id="A0A1U9KNQ6"/>
<organism evidence="1 2">
    <name type="scientific">Neoasaia chiangmaiensis</name>
    <dbReference type="NCBI Taxonomy" id="320497"/>
    <lineage>
        <taxon>Bacteria</taxon>
        <taxon>Pseudomonadati</taxon>
        <taxon>Pseudomonadota</taxon>
        <taxon>Alphaproteobacteria</taxon>
        <taxon>Acetobacterales</taxon>
        <taxon>Acetobacteraceae</taxon>
        <taxon>Neoasaia</taxon>
    </lineage>
</organism>
<dbReference type="CDD" id="cd04301">
    <property type="entry name" value="NAT_SF"/>
    <property type="match status" value="1"/>
</dbReference>
<dbReference type="Proteomes" id="UP000188604">
    <property type="component" value="Chromosome"/>
</dbReference>
<proteinExistence type="predicted"/>
<dbReference type="Gene3D" id="3.40.630.30">
    <property type="match status" value="1"/>
</dbReference>
<name>A0A1U9KNQ6_9PROT</name>
<dbReference type="STRING" id="320497.A0U93_05225"/>
<gene>
    <name evidence="1" type="ORF">A0U93_05225</name>
</gene>
<dbReference type="InterPro" id="IPR000182">
    <property type="entry name" value="GNAT_dom"/>
</dbReference>
<keyword evidence="2" id="KW-1185">Reference proteome</keyword>
<dbReference type="InterPro" id="IPR016181">
    <property type="entry name" value="Acyl_CoA_acyltransferase"/>
</dbReference>
<evidence type="ECO:0000313" key="2">
    <source>
        <dbReference type="Proteomes" id="UP000188604"/>
    </source>
</evidence>
<reference evidence="1 2" key="1">
    <citation type="submission" date="2016-03" db="EMBL/GenBank/DDBJ databases">
        <title>Acetic acid bacteria sequencing.</title>
        <authorList>
            <person name="Brandt J."/>
            <person name="Jakob F."/>
            <person name="Vogel R.F."/>
        </authorList>
    </citation>
    <scope>NUCLEOTIDE SEQUENCE [LARGE SCALE GENOMIC DNA]</scope>
    <source>
        <strain evidence="1 2">NBRC 101099</strain>
    </source>
</reference>
<dbReference type="OrthoDB" id="275336at2"/>
<protein>
    <submittedName>
        <fullName evidence="1">Uncharacterized protein</fullName>
    </submittedName>
</protein>
<dbReference type="EMBL" id="CP014691">
    <property type="protein sequence ID" value="AQS87441.1"/>
    <property type="molecule type" value="Genomic_DNA"/>
</dbReference>
<dbReference type="Pfam" id="PF00583">
    <property type="entry name" value="Acetyltransf_1"/>
    <property type="match status" value="1"/>
</dbReference>
<evidence type="ECO:0000313" key="1">
    <source>
        <dbReference type="EMBL" id="AQS87441.1"/>
    </source>
</evidence>
<dbReference type="GO" id="GO:0016747">
    <property type="term" value="F:acyltransferase activity, transferring groups other than amino-acyl groups"/>
    <property type="evidence" value="ECO:0007669"/>
    <property type="project" value="InterPro"/>
</dbReference>
<accession>A0A1U9KNQ6</accession>
<sequence length="199" mass="22592">MNDLRSSPIGRATTRIAVDVTFLEMRMQPDVAALPFPEGYRLALVEHPAPSFYLDLYRRVGAAHCWWMRYEMPTAELTALLHHPAVSLYVLYTPDDNVAGFFEIDRRQGRQPYLSHLGLLPDAIGHGLGRALLYAAIRLAWSEPCQVFRVNTCTADHPRALPTYLNAGFRKTHVLREIWDIPDDLGLPIPETLRLDTTL</sequence>
<dbReference type="KEGG" id="nch:A0U93_05225"/>